<dbReference type="InterPro" id="IPR009057">
    <property type="entry name" value="Homeodomain-like_sf"/>
</dbReference>
<evidence type="ECO:0000256" key="2">
    <source>
        <dbReference type="PROSITE-ProRule" id="PRU00335"/>
    </source>
</evidence>
<reference evidence="5" key="1">
    <citation type="journal article" date="2019" name="Int. J. Syst. Evol. Microbiol.">
        <title>The Global Catalogue of Microorganisms (GCM) 10K type strain sequencing project: providing services to taxonomists for standard genome sequencing and annotation.</title>
        <authorList>
            <consortium name="The Broad Institute Genomics Platform"/>
            <consortium name="The Broad Institute Genome Sequencing Center for Infectious Disease"/>
            <person name="Wu L."/>
            <person name="Ma J."/>
        </authorList>
    </citation>
    <scope>NUCLEOTIDE SEQUENCE [LARGE SCALE GENOMIC DNA]</scope>
    <source>
        <strain evidence="5">NCAIM B.01391</strain>
    </source>
</reference>
<proteinExistence type="predicted"/>
<feature type="domain" description="HTH tetR-type" evidence="3">
    <location>
        <begin position="23"/>
        <end position="83"/>
    </location>
</feature>
<feature type="DNA-binding region" description="H-T-H motif" evidence="2">
    <location>
        <begin position="46"/>
        <end position="65"/>
    </location>
</feature>
<keyword evidence="1 2" id="KW-0238">DNA-binding</keyword>
<dbReference type="Gene3D" id="1.10.357.10">
    <property type="entry name" value="Tetracycline Repressor, domain 2"/>
    <property type="match status" value="1"/>
</dbReference>
<name>A0ABW0IV40_9HYPH</name>
<gene>
    <name evidence="4" type="ORF">ACFPOB_18505</name>
</gene>
<dbReference type="PROSITE" id="PS50977">
    <property type="entry name" value="HTH_TETR_2"/>
    <property type="match status" value="1"/>
</dbReference>
<dbReference type="InterPro" id="IPR050109">
    <property type="entry name" value="HTH-type_TetR-like_transc_reg"/>
</dbReference>
<dbReference type="EMBL" id="JBHSLW010000029">
    <property type="protein sequence ID" value="MFC5421552.1"/>
    <property type="molecule type" value="Genomic_DNA"/>
</dbReference>
<dbReference type="InterPro" id="IPR001647">
    <property type="entry name" value="HTH_TetR"/>
</dbReference>
<organism evidence="4 5">
    <name type="scientific">Bosea eneae</name>
    <dbReference type="NCBI Taxonomy" id="151454"/>
    <lineage>
        <taxon>Bacteria</taxon>
        <taxon>Pseudomonadati</taxon>
        <taxon>Pseudomonadota</taxon>
        <taxon>Alphaproteobacteria</taxon>
        <taxon>Hyphomicrobiales</taxon>
        <taxon>Boseaceae</taxon>
        <taxon>Bosea</taxon>
    </lineage>
</organism>
<dbReference type="Pfam" id="PF14246">
    <property type="entry name" value="TetR_C_7"/>
    <property type="match status" value="1"/>
</dbReference>
<sequence>MASEKDDMPMPNDNHRRHDLRSSIGRRQILDGARQVFLVNGFRGTSIDQIAAEAAVSKRSLHHHFGSKDALFRSLITEEGARIAAALPSIDRDEPNACSAMRQIGGAVLETLNHPTTVTTLRLIIGTLGHFPRLGEEFLRASLGPTIEQIATYLDLQAASGSIRIDNSRAAAEDFARQCLAHVIERLLVPGQAFLTEAECAALVGDILRNCSVRWQHDLTRQGIVGPILPDERQA</sequence>
<evidence type="ECO:0000256" key="1">
    <source>
        <dbReference type="ARBA" id="ARBA00023125"/>
    </source>
</evidence>
<protein>
    <submittedName>
        <fullName evidence="4">TetR/AcrR family transcriptional regulator</fullName>
    </submittedName>
</protein>
<dbReference type="SUPFAM" id="SSF46689">
    <property type="entry name" value="Homeodomain-like"/>
    <property type="match status" value="1"/>
</dbReference>
<dbReference type="RefSeq" id="WP_377799836.1">
    <property type="nucleotide sequence ID" value="NZ_JBHSLW010000029.1"/>
</dbReference>
<dbReference type="PROSITE" id="PS01081">
    <property type="entry name" value="HTH_TETR_1"/>
    <property type="match status" value="1"/>
</dbReference>
<keyword evidence="5" id="KW-1185">Reference proteome</keyword>
<accession>A0ABW0IV40</accession>
<dbReference type="Pfam" id="PF00440">
    <property type="entry name" value="TetR_N"/>
    <property type="match status" value="1"/>
</dbReference>
<dbReference type="InterPro" id="IPR023772">
    <property type="entry name" value="DNA-bd_HTH_TetR-type_CS"/>
</dbReference>
<dbReference type="PRINTS" id="PR00455">
    <property type="entry name" value="HTHTETR"/>
</dbReference>
<dbReference type="Proteomes" id="UP001596053">
    <property type="component" value="Unassembled WGS sequence"/>
</dbReference>
<dbReference type="PANTHER" id="PTHR30055:SF146">
    <property type="entry name" value="HTH-TYPE TRANSCRIPTIONAL DUAL REGULATOR CECR"/>
    <property type="match status" value="1"/>
</dbReference>
<dbReference type="InterPro" id="IPR039536">
    <property type="entry name" value="TetR_C_Proteobacteria"/>
</dbReference>
<evidence type="ECO:0000259" key="3">
    <source>
        <dbReference type="PROSITE" id="PS50977"/>
    </source>
</evidence>
<comment type="caution">
    <text evidence="4">The sequence shown here is derived from an EMBL/GenBank/DDBJ whole genome shotgun (WGS) entry which is preliminary data.</text>
</comment>
<evidence type="ECO:0000313" key="4">
    <source>
        <dbReference type="EMBL" id="MFC5421552.1"/>
    </source>
</evidence>
<dbReference type="PANTHER" id="PTHR30055">
    <property type="entry name" value="HTH-TYPE TRANSCRIPTIONAL REGULATOR RUTR"/>
    <property type="match status" value="1"/>
</dbReference>
<evidence type="ECO:0000313" key="5">
    <source>
        <dbReference type="Proteomes" id="UP001596053"/>
    </source>
</evidence>